<dbReference type="Gene3D" id="2.130.10.10">
    <property type="entry name" value="YVTN repeat-like/Quinoprotein amine dehydrogenase"/>
    <property type="match status" value="1"/>
</dbReference>
<organism evidence="1 2">
    <name type="scientific">Striga asiatica</name>
    <name type="common">Asiatic witchweed</name>
    <name type="synonym">Buchnera asiatica</name>
    <dbReference type="NCBI Taxonomy" id="4170"/>
    <lineage>
        <taxon>Eukaryota</taxon>
        <taxon>Viridiplantae</taxon>
        <taxon>Streptophyta</taxon>
        <taxon>Embryophyta</taxon>
        <taxon>Tracheophyta</taxon>
        <taxon>Spermatophyta</taxon>
        <taxon>Magnoliopsida</taxon>
        <taxon>eudicotyledons</taxon>
        <taxon>Gunneridae</taxon>
        <taxon>Pentapetalae</taxon>
        <taxon>asterids</taxon>
        <taxon>lamiids</taxon>
        <taxon>Lamiales</taxon>
        <taxon>Orobanchaceae</taxon>
        <taxon>Buchnereae</taxon>
        <taxon>Striga</taxon>
    </lineage>
</organism>
<name>A0A5A7QRJ7_STRAF</name>
<evidence type="ECO:0000313" key="1">
    <source>
        <dbReference type="EMBL" id="GER47679.1"/>
    </source>
</evidence>
<accession>A0A5A7QRJ7</accession>
<proteinExistence type="predicted"/>
<reference evidence="2" key="1">
    <citation type="journal article" date="2019" name="Curr. Biol.">
        <title>Genome Sequence of Striga asiatica Provides Insight into the Evolution of Plant Parasitism.</title>
        <authorList>
            <person name="Yoshida S."/>
            <person name="Kim S."/>
            <person name="Wafula E.K."/>
            <person name="Tanskanen J."/>
            <person name="Kim Y.M."/>
            <person name="Honaas L."/>
            <person name="Yang Z."/>
            <person name="Spallek T."/>
            <person name="Conn C.E."/>
            <person name="Ichihashi Y."/>
            <person name="Cheong K."/>
            <person name="Cui S."/>
            <person name="Der J.P."/>
            <person name="Gundlach H."/>
            <person name="Jiao Y."/>
            <person name="Hori C."/>
            <person name="Ishida J.K."/>
            <person name="Kasahara H."/>
            <person name="Kiba T."/>
            <person name="Kim M.S."/>
            <person name="Koo N."/>
            <person name="Laohavisit A."/>
            <person name="Lee Y.H."/>
            <person name="Lumba S."/>
            <person name="McCourt P."/>
            <person name="Mortimer J.C."/>
            <person name="Mutuku J.M."/>
            <person name="Nomura T."/>
            <person name="Sasaki-Sekimoto Y."/>
            <person name="Seto Y."/>
            <person name="Wang Y."/>
            <person name="Wakatake T."/>
            <person name="Sakakibara H."/>
            <person name="Demura T."/>
            <person name="Yamaguchi S."/>
            <person name="Yoneyama K."/>
            <person name="Manabe R.I."/>
            <person name="Nelson D.C."/>
            <person name="Schulman A.H."/>
            <person name="Timko M.P."/>
            <person name="dePamphilis C.W."/>
            <person name="Choi D."/>
            <person name="Shirasu K."/>
        </authorList>
    </citation>
    <scope>NUCLEOTIDE SEQUENCE [LARGE SCALE GENOMIC DNA]</scope>
    <source>
        <strain evidence="2">cv. UVA1</strain>
    </source>
</reference>
<sequence>IRFFGVTAATNIYEDITGVVYHRSYPLIALCSDDCTIYDFHGMNNLLRGRRHRSIECIQVLMDEKFWISSSTRDNLGCSQRKNPFKSIMYHPSNTIVSIHTERLLLKK</sequence>
<keyword evidence="2" id="KW-1185">Reference proteome</keyword>
<dbReference type="InterPro" id="IPR015943">
    <property type="entry name" value="WD40/YVTN_repeat-like_dom_sf"/>
</dbReference>
<protein>
    <submittedName>
        <fullName evidence="1">Ribosome biogenesis protein BOP1 homolog</fullName>
    </submittedName>
</protein>
<evidence type="ECO:0000313" key="2">
    <source>
        <dbReference type="Proteomes" id="UP000325081"/>
    </source>
</evidence>
<dbReference type="Proteomes" id="UP000325081">
    <property type="component" value="Unassembled WGS sequence"/>
</dbReference>
<dbReference type="EMBL" id="BKCP01008026">
    <property type="protein sequence ID" value="GER47679.1"/>
    <property type="molecule type" value="Genomic_DNA"/>
</dbReference>
<comment type="caution">
    <text evidence="1">The sequence shown here is derived from an EMBL/GenBank/DDBJ whole genome shotgun (WGS) entry which is preliminary data.</text>
</comment>
<feature type="non-terminal residue" evidence="1">
    <location>
        <position position="1"/>
    </location>
</feature>
<gene>
    <name evidence="1" type="ORF">STAS_24795</name>
</gene>
<dbReference type="AlphaFoldDB" id="A0A5A7QRJ7"/>
<feature type="non-terminal residue" evidence="1">
    <location>
        <position position="108"/>
    </location>
</feature>